<dbReference type="InterPro" id="IPR020584">
    <property type="entry name" value="DNA_recomb/repair_RecA_CS"/>
</dbReference>
<keyword evidence="6 7" id="KW-0233">DNA recombination</keyword>
<dbReference type="PRINTS" id="PR00142">
    <property type="entry name" value="RECA"/>
</dbReference>
<dbReference type="GO" id="GO:0140664">
    <property type="term" value="F:ATP-dependent DNA damage sensor activity"/>
    <property type="evidence" value="ECO:0007669"/>
    <property type="project" value="InterPro"/>
</dbReference>
<accession>A0A1G2UHK9</accession>
<dbReference type="GO" id="GO:0006281">
    <property type="term" value="P:DNA repair"/>
    <property type="evidence" value="ECO:0007669"/>
    <property type="project" value="UniProtKB-UniRule"/>
</dbReference>
<dbReference type="Proteomes" id="UP000177096">
    <property type="component" value="Unassembled WGS sequence"/>
</dbReference>
<keyword evidence="5 7" id="KW-0238">DNA-binding</keyword>
<dbReference type="PANTHER" id="PTHR45900">
    <property type="entry name" value="RECA"/>
    <property type="match status" value="1"/>
</dbReference>
<gene>
    <name evidence="7" type="primary">recA</name>
    <name evidence="12" type="ORF">A3I86_02260</name>
</gene>
<dbReference type="PROSITE" id="PS50163">
    <property type="entry name" value="RECA_3"/>
    <property type="match status" value="1"/>
</dbReference>
<dbReference type="CDD" id="cd00983">
    <property type="entry name" value="RecA"/>
    <property type="match status" value="1"/>
</dbReference>
<dbReference type="InterPro" id="IPR003593">
    <property type="entry name" value="AAA+_ATPase"/>
</dbReference>
<evidence type="ECO:0000313" key="12">
    <source>
        <dbReference type="EMBL" id="OHB08914.1"/>
    </source>
</evidence>
<protein>
    <recommendedName>
        <fullName evidence="2 7">Protein RecA</fullName>
    </recommendedName>
    <alternativeName>
        <fullName evidence="7 8">Recombinase A</fullName>
    </alternativeName>
</protein>
<evidence type="ECO:0000313" key="13">
    <source>
        <dbReference type="Proteomes" id="UP000177096"/>
    </source>
</evidence>
<feature type="binding site" evidence="7">
    <location>
        <begin position="72"/>
        <end position="79"/>
    </location>
    <ligand>
        <name>ATP</name>
        <dbReference type="ChEBI" id="CHEBI:30616"/>
    </ligand>
</feature>
<dbReference type="Gene3D" id="3.40.50.300">
    <property type="entry name" value="P-loop containing nucleotide triphosphate hydrolases"/>
    <property type="match status" value="1"/>
</dbReference>
<dbReference type="InterPro" id="IPR049261">
    <property type="entry name" value="RecA-like_C"/>
</dbReference>
<dbReference type="InterPro" id="IPR023400">
    <property type="entry name" value="RecA_C_sf"/>
</dbReference>
<dbReference type="NCBIfam" id="TIGR02012">
    <property type="entry name" value="tigrfam_recA"/>
    <property type="match status" value="1"/>
</dbReference>
<evidence type="ECO:0000256" key="8">
    <source>
        <dbReference type="RuleBase" id="RU000526"/>
    </source>
</evidence>
<evidence type="ECO:0000256" key="2">
    <source>
        <dbReference type="ARBA" id="ARBA00015553"/>
    </source>
</evidence>
<dbReference type="PROSITE" id="PS00321">
    <property type="entry name" value="RECA_1"/>
    <property type="match status" value="1"/>
</dbReference>
<comment type="function">
    <text evidence="7">Can catalyze the hydrolysis of ATP in the presence of single-stranded DNA, the ATP-dependent uptake of single-stranded DNA by duplex DNA, and the ATP-dependent hybridization of homologous single-stranded DNAs. It interacts with LexA causing its activation and leading to its autocatalytic cleavage.</text>
</comment>
<dbReference type="GO" id="GO:0005829">
    <property type="term" value="C:cytosol"/>
    <property type="evidence" value="ECO:0007669"/>
    <property type="project" value="TreeGrafter"/>
</dbReference>
<dbReference type="PROSITE" id="PS50162">
    <property type="entry name" value="RECA_2"/>
    <property type="match status" value="1"/>
</dbReference>
<dbReference type="InterPro" id="IPR027417">
    <property type="entry name" value="P-loop_NTPase"/>
</dbReference>
<keyword evidence="7 9" id="KW-0227">DNA damage</keyword>
<dbReference type="PANTHER" id="PTHR45900:SF1">
    <property type="entry name" value="MITOCHONDRIAL DNA REPAIR PROTEIN RECA HOMOLOG-RELATED"/>
    <property type="match status" value="1"/>
</dbReference>
<sequence length="336" mass="36875">MTKTKNTDNKTDIKNIDTTLDAIRVKFGEDSIMKLGEKPRVGVDAISTGSIGLDAALGVGGLPRGRIIEIFGPESSGKTTLSLHVIAEAQKTGGICAFIDAEHAMDPEYARRLGVKINELLISQPDTGEQALEIVDSLVRSGKLDVIVIDSVAALTPKDEIEGDMGAYHVGKQARLMSQALRKLTAIVAKSKTIVIFINQIRMQIGVMFGNPETTPGGKALKFYTSVRLDIRRIAQIKKGEEIMGGRTRVKVVKNKVAAPFRQTEFDLMYNEGISREGELIALGEKFGIMKKSGNSYEYSDTKLGRGYDATRQFLRENKKISDQILKEIRAKLKES</sequence>
<dbReference type="GO" id="GO:0009432">
    <property type="term" value="P:SOS response"/>
    <property type="evidence" value="ECO:0007669"/>
    <property type="project" value="UniProtKB-UniRule"/>
</dbReference>
<feature type="domain" description="RecA family profile 1" evidence="10">
    <location>
        <begin position="42"/>
        <end position="201"/>
    </location>
</feature>
<evidence type="ECO:0000256" key="6">
    <source>
        <dbReference type="ARBA" id="ARBA00023172"/>
    </source>
</evidence>
<dbReference type="InterPro" id="IPR020588">
    <property type="entry name" value="RecA_ATP-bd"/>
</dbReference>
<dbReference type="SMART" id="SM00382">
    <property type="entry name" value="AAA"/>
    <property type="match status" value="1"/>
</dbReference>
<evidence type="ECO:0000259" key="11">
    <source>
        <dbReference type="PROSITE" id="PS50163"/>
    </source>
</evidence>
<dbReference type="SUPFAM" id="SSF52540">
    <property type="entry name" value="P-loop containing nucleoside triphosphate hydrolases"/>
    <property type="match status" value="1"/>
</dbReference>
<evidence type="ECO:0000256" key="9">
    <source>
        <dbReference type="RuleBase" id="RU004527"/>
    </source>
</evidence>
<organism evidence="12 13">
    <name type="scientific">Candidatus Zambryskibacteria bacterium RIFCSPLOWO2_02_FULL_39_14</name>
    <dbReference type="NCBI Taxonomy" id="1802769"/>
    <lineage>
        <taxon>Bacteria</taxon>
        <taxon>Candidatus Zambryskiibacteriota</taxon>
    </lineage>
</organism>
<dbReference type="InterPro" id="IPR013765">
    <property type="entry name" value="DNA_recomb/repair_RecA"/>
</dbReference>
<reference evidence="12 13" key="1">
    <citation type="journal article" date="2016" name="Nat. Commun.">
        <title>Thousands of microbial genomes shed light on interconnected biogeochemical processes in an aquifer system.</title>
        <authorList>
            <person name="Anantharaman K."/>
            <person name="Brown C.T."/>
            <person name="Hug L.A."/>
            <person name="Sharon I."/>
            <person name="Castelle C.J."/>
            <person name="Probst A.J."/>
            <person name="Thomas B.C."/>
            <person name="Singh A."/>
            <person name="Wilkins M.J."/>
            <person name="Karaoz U."/>
            <person name="Brodie E.L."/>
            <person name="Williams K.H."/>
            <person name="Hubbard S.S."/>
            <person name="Banfield J.F."/>
        </authorList>
    </citation>
    <scope>NUCLEOTIDE SEQUENCE [LARGE SCALE GENOMIC DNA]</scope>
</reference>
<dbReference type="GO" id="GO:0006310">
    <property type="term" value="P:DNA recombination"/>
    <property type="evidence" value="ECO:0007669"/>
    <property type="project" value="UniProtKB-UniRule"/>
</dbReference>
<dbReference type="GO" id="GO:0003697">
    <property type="term" value="F:single-stranded DNA binding"/>
    <property type="evidence" value="ECO:0007669"/>
    <property type="project" value="UniProtKB-UniRule"/>
</dbReference>
<dbReference type="Pfam" id="PF21096">
    <property type="entry name" value="RecA_C"/>
    <property type="match status" value="1"/>
</dbReference>
<dbReference type="InterPro" id="IPR049428">
    <property type="entry name" value="RecA-like_N"/>
</dbReference>
<evidence type="ECO:0000256" key="7">
    <source>
        <dbReference type="HAMAP-Rule" id="MF_00268"/>
    </source>
</evidence>
<evidence type="ECO:0000259" key="10">
    <source>
        <dbReference type="PROSITE" id="PS50162"/>
    </source>
</evidence>
<feature type="domain" description="RecA family profile 2" evidence="11">
    <location>
        <begin position="206"/>
        <end position="279"/>
    </location>
</feature>
<dbReference type="GO" id="GO:0005524">
    <property type="term" value="F:ATP binding"/>
    <property type="evidence" value="ECO:0007669"/>
    <property type="project" value="UniProtKB-UniRule"/>
</dbReference>
<dbReference type="HAMAP" id="MF_00268">
    <property type="entry name" value="RecA"/>
    <property type="match status" value="1"/>
</dbReference>
<keyword evidence="3 7" id="KW-0547">Nucleotide-binding</keyword>
<comment type="subcellular location">
    <subcellularLocation>
        <location evidence="7">Cytoplasm</location>
    </subcellularLocation>
</comment>
<keyword evidence="7 8" id="KW-0234">DNA repair</keyword>
<dbReference type="Pfam" id="PF00154">
    <property type="entry name" value="RecA_N"/>
    <property type="match status" value="1"/>
</dbReference>
<dbReference type="InterPro" id="IPR020587">
    <property type="entry name" value="RecA_monomer-monomer_interface"/>
</dbReference>
<comment type="similarity">
    <text evidence="1 7 9">Belongs to the RecA family.</text>
</comment>
<comment type="caution">
    <text evidence="12">The sequence shown here is derived from an EMBL/GenBank/DDBJ whole genome shotgun (WGS) entry which is preliminary data.</text>
</comment>
<dbReference type="AlphaFoldDB" id="A0A1G2UHK9"/>
<proteinExistence type="inferred from homology"/>
<dbReference type="GO" id="GO:0003684">
    <property type="term" value="F:damaged DNA binding"/>
    <property type="evidence" value="ECO:0007669"/>
    <property type="project" value="UniProtKB-UniRule"/>
</dbReference>
<keyword evidence="7" id="KW-0963">Cytoplasm</keyword>
<evidence type="ECO:0000256" key="3">
    <source>
        <dbReference type="ARBA" id="ARBA00022741"/>
    </source>
</evidence>
<dbReference type="SUPFAM" id="SSF54752">
    <property type="entry name" value="RecA protein, C-terminal domain"/>
    <property type="match status" value="1"/>
</dbReference>
<name>A0A1G2UHK9_9BACT</name>
<evidence type="ECO:0000256" key="5">
    <source>
        <dbReference type="ARBA" id="ARBA00023125"/>
    </source>
</evidence>
<evidence type="ECO:0000256" key="1">
    <source>
        <dbReference type="ARBA" id="ARBA00009391"/>
    </source>
</evidence>
<keyword evidence="7 8" id="KW-0742">SOS response</keyword>
<dbReference type="EMBL" id="MHWM01000016">
    <property type="protein sequence ID" value="OHB08914.1"/>
    <property type="molecule type" value="Genomic_DNA"/>
</dbReference>
<evidence type="ECO:0000256" key="4">
    <source>
        <dbReference type="ARBA" id="ARBA00022840"/>
    </source>
</evidence>
<keyword evidence="4 7" id="KW-0067">ATP-binding</keyword>
<dbReference type="FunFam" id="3.40.50.300:FF:000087">
    <property type="entry name" value="Recombinase RecA"/>
    <property type="match status" value="1"/>
</dbReference>